<evidence type="ECO:0000313" key="7">
    <source>
        <dbReference type="EMBL" id="SVA82697.1"/>
    </source>
</evidence>
<gene>
    <name evidence="7" type="ORF">METZ01_LOCUS135551</name>
</gene>
<keyword evidence="3" id="KW-0479">Metal-binding</keyword>
<protein>
    <recommendedName>
        <fullName evidence="6">Cytochrome c domain-containing protein</fullName>
    </recommendedName>
</protein>
<evidence type="ECO:0000259" key="6">
    <source>
        <dbReference type="PROSITE" id="PS51007"/>
    </source>
</evidence>
<proteinExistence type="predicted"/>
<dbReference type="GO" id="GO:0009055">
    <property type="term" value="F:electron transfer activity"/>
    <property type="evidence" value="ECO:0007669"/>
    <property type="project" value="InterPro"/>
</dbReference>
<dbReference type="InterPro" id="IPR002327">
    <property type="entry name" value="Cyt_c_1A/1B"/>
</dbReference>
<dbReference type="InterPro" id="IPR009056">
    <property type="entry name" value="Cyt_c-like_dom"/>
</dbReference>
<organism evidence="7">
    <name type="scientific">marine metagenome</name>
    <dbReference type="NCBI Taxonomy" id="408172"/>
    <lineage>
        <taxon>unclassified sequences</taxon>
        <taxon>metagenomes</taxon>
        <taxon>ecological metagenomes</taxon>
    </lineage>
</organism>
<keyword evidence="4" id="KW-0249">Electron transport</keyword>
<evidence type="ECO:0000256" key="4">
    <source>
        <dbReference type="ARBA" id="ARBA00022982"/>
    </source>
</evidence>
<evidence type="ECO:0000256" key="5">
    <source>
        <dbReference type="ARBA" id="ARBA00023004"/>
    </source>
</evidence>
<evidence type="ECO:0000256" key="2">
    <source>
        <dbReference type="ARBA" id="ARBA00022617"/>
    </source>
</evidence>
<dbReference type="AlphaFoldDB" id="A0A381Z1T5"/>
<reference evidence="7" key="1">
    <citation type="submission" date="2018-05" db="EMBL/GenBank/DDBJ databases">
        <authorList>
            <person name="Lanie J.A."/>
            <person name="Ng W.-L."/>
            <person name="Kazmierczak K.M."/>
            <person name="Andrzejewski T.M."/>
            <person name="Davidsen T.M."/>
            <person name="Wayne K.J."/>
            <person name="Tettelin H."/>
            <person name="Glass J.I."/>
            <person name="Rusch D."/>
            <person name="Podicherti R."/>
            <person name="Tsui H.-C.T."/>
            <person name="Winkler M.E."/>
        </authorList>
    </citation>
    <scope>NUCLEOTIDE SEQUENCE</scope>
</reference>
<dbReference type="Pfam" id="PF00034">
    <property type="entry name" value="Cytochrom_C"/>
    <property type="match status" value="1"/>
</dbReference>
<feature type="domain" description="Cytochrome c" evidence="6">
    <location>
        <begin position="27"/>
        <end position="129"/>
    </location>
</feature>
<evidence type="ECO:0000256" key="1">
    <source>
        <dbReference type="ARBA" id="ARBA00022448"/>
    </source>
</evidence>
<dbReference type="PROSITE" id="PS51007">
    <property type="entry name" value="CYTC"/>
    <property type="match status" value="1"/>
</dbReference>
<keyword evidence="2" id="KW-0349">Heme</keyword>
<dbReference type="Gene3D" id="1.10.760.10">
    <property type="entry name" value="Cytochrome c-like domain"/>
    <property type="match status" value="1"/>
</dbReference>
<keyword evidence="5" id="KW-0408">Iron</keyword>
<keyword evidence="1" id="KW-0813">Transport</keyword>
<dbReference type="GO" id="GO:0046872">
    <property type="term" value="F:metal ion binding"/>
    <property type="evidence" value="ECO:0007669"/>
    <property type="project" value="UniProtKB-KW"/>
</dbReference>
<name>A0A381Z1T5_9ZZZZ</name>
<dbReference type="SUPFAM" id="SSF46626">
    <property type="entry name" value="Cytochrome c"/>
    <property type="match status" value="1"/>
</dbReference>
<dbReference type="EMBL" id="UINC01019521">
    <property type="protein sequence ID" value="SVA82697.1"/>
    <property type="molecule type" value="Genomic_DNA"/>
</dbReference>
<dbReference type="PANTHER" id="PTHR11961">
    <property type="entry name" value="CYTOCHROME C"/>
    <property type="match status" value="1"/>
</dbReference>
<dbReference type="PRINTS" id="PR00604">
    <property type="entry name" value="CYTCHRMECIAB"/>
</dbReference>
<sequence length="145" mass="15994">MKIKTLLWRMALSVCASIFLATLGTAADIDKGREIFNEHCVVCHTHIQGLMDKSGPNLYGLFNRQAGTANYRFGYSEPIARSGIEWVNLNLNLFLAAPARMVPGTKMVFRGLDDAGDRTNLICYLQHATNTGGQPISSDCEELEN</sequence>
<accession>A0A381Z1T5</accession>
<evidence type="ECO:0000256" key="3">
    <source>
        <dbReference type="ARBA" id="ARBA00022723"/>
    </source>
</evidence>
<dbReference type="InterPro" id="IPR036909">
    <property type="entry name" value="Cyt_c-like_dom_sf"/>
</dbReference>
<dbReference type="GO" id="GO:0020037">
    <property type="term" value="F:heme binding"/>
    <property type="evidence" value="ECO:0007669"/>
    <property type="project" value="InterPro"/>
</dbReference>